<organism evidence="2 3">
    <name type="scientific">Stylosanthes scabra</name>
    <dbReference type="NCBI Taxonomy" id="79078"/>
    <lineage>
        <taxon>Eukaryota</taxon>
        <taxon>Viridiplantae</taxon>
        <taxon>Streptophyta</taxon>
        <taxon>Embryophyta</taxon>
        <taxon>Tracheophyta</taxon>
        <taxon>Spermatophyta</taxon>
        <taxon>Magnoliopsida</taxon>
        <taxon>eudicotyledons</taxon>
        <taxon>Gunneridae</taxon>
        <taxon>Pentapetalae</taxon>
        <taxon>rosids</taxon>
        <taxon>fabids</taxon>
        <taxon>Fabales</taxon>
        <taxon>Fabaceae</taxon>
        <taxon>Papilionoideae</taxon>
        <taxon>50 kb inversion clade</taxon>
        <taxon>dalbergioids sensu lato</taxon>
        <taxon>Dalbergieae</taxon>
        <taxon>Pterocarpus clade</taxon>
        <taxon>Stylosanthes</taxon>
    </lineage>
</organism>
<feature type="compositionally biased region" description="Pro residues" evidence="1">
    <location>
        <begin position="38"/>
        <end position="56"/>
    </location>
</feature>
<protein>
    <submittedName>
        <fullName evidence="2">Uncharacterized protein</fullName>
    </submittedName>
</protein>
<comment type="caution">
    <text evidence="2">The sequence shown here is derived from an EMBL/GenBank/DDBJ whole genome shotgun (WGS) entry which is preliminary data.</text>
</comment>
<evidence type="ECO:0000313" key="2">
    <source>
        <dbReference type="EMBL" id="MED6164784.1"/>
    </source>
</evidence>
<reference evidence="2 3" key="1">
    <citation type="journal article" date="2023" name="Plants (Basel)">
        <title>Bridging the Gap: Combining Genomics and Transcriptomics Approaches to Understand Stylosanthes scabra, an Orphan Legume from the Brazilian Caatinga.</title>
        <authorList>
            <person name="Ferreira-Neto J.R.C."/>
            <person name="da Silva M.D."/>
            <person name="Binneck E."/>
            <person name="de Melo N.F."/>
            <person name="da Silva R.H."/>
            <person name="de Melo A.L.T.M."/>
            <person name="Pandolfi V."/>
            <person name="Bustamante F.O."/>
            <person name="Brasileiro-Vidal A.C."/>
            <person name="Benko-Iseppon A.M."/>
        </authorList>
    </citation>
    <scope>NUCLEOTIDE SEQUENCE [LARGE SCALE GENOMIC DNA]</scope>
    <source>
        <tissue evidence="2">Leaves</tissue>
    </source>
</reference>
<proteinExistence type="predicted"/>
<evidence type="ECO:0000256" key="1">
    <source>
        <dbReference type="SAM" id="MobiDB-lite"/>
    </source>
</evidence>
<dbReference type="EMBL" id="JASCZI010122828">
    <property type="protein sequence ID" value="MED6164784.1"/>
    <property type="molecule type" value="Genomic_DNA"/>
</dbReference>
<keyword evidence="3" id="KW-1185">Reference proteome</keyword>
<evidence type="ECO:0000313" key="3">
    <source>
        <dbReference type="Proteomes" id="UP001341840"/>
    </source>
</evidence>
<feature type="region of interest" description="Disordered" evidence="1">
    <location>
        <begin position="1"/>
        <end position="56"/>
    </location>
</feature>
<gene>
    <name evidence="2" type="ORF">PIB30_093504</name>
</gene>
<sequence>MKGVIKSVKKKLNKLWSKNRKNKSKNNKSHQIEHHYYYPPPQRPPPPPPPPPLPPPPFNGEFRHCCYFSTQPSAPPLPESSSSLWIETEHNNSNYGTFLAQPQEQQEEAYYASQTQTEEEEIAMVDSETVYGVPVLPLLPQTETRRRERSRGAYTFGAYLFQCLCPCFRIRESNTSLN</sequence>
<name>A0ABU6UUN6_9FABA</name>
<feature type="compositionally biased region" description="Basic residues" evidence="1">
    <location>
        <begin position="7"/>
        <end position="28"/>
    </location>
</feature>
<dbReference type="Proteomes" id="UP001341840">
    <property type="component" value="Unassembled WGS sequence"/>
</dbReference>
<accession>A0ABU6UUN6</accession>